<dbReference type="EMBL" id="LAZR01029141">
    <property type="protein sequence ID" value="KKL60450.1"/>
    <property type="molecule type" value="Genomic_DNA"/>
</dbReference>
<dbReference type="AlphaFoldDB" id="A0A0F9FSV5"/>
<comment type="caution">
    <text evidence="1">The sequence shown here is derived from an EMBL/GenBank/DDBJ whole genome shotgun (WGS) entry which is preliminary data.</text>
</comment>
<protein>
    <submittedName>
        <fullName evidence="1">Uncharacterized protein</fullName>
    </submittedName>
</protein>
<evidence type="ECO:0000313" key="1">
    <source>
        <dbReference type="EMBL" id="KKL60450.1"/>
    </source>
</evidence>
<proteinExistence type="predicted"/>
<organism evidence="1">
    <name type="scientific">marine sediment metagenome</name>
    <dbReference type="NCBI Taxonomy" id="412755"/>
    <lineage>
        <taxon>unclassified sequences</taxon>
        <taxon>metagenomes</taxon>
        <taxon>ecological metagenomes</taxon>
    </lineage>
</organism>
<accession>A0A0F9FSV5</accession>
<reference evidence="1" key="1">
    <citation type="journal article" date="2015" name="Nature">
        <title>Complex archaea that bridge the gap between prokaryotes and eukaryotes.</title>
        <authorList>
            <person name="Spang A."/>
            <person name="Saw J.H."/>
            <person name="Jorgensen S.L."/>
            <person name="Zaremba-Niedzwiedzka K."/>
            <person name="Martijn J."/>
            <person name="Lind A.E."/>
            <person name="van Eijk R."/>
            <person name="Schleper C."/>
            <person name="Guy L."/>
            <person name="Ettema T.J."/>
        </authorList>
    </citation>
    <scope>NUCLEOTIDE SEQUENCE</scope>
</reference>
<name>A0A0F9FSV5_9ZZZZ</name>
<sequence length="84" mass="9276">MRVEKIDRGIVAVKFSELADGAAFCWTMGSDELRLKATKSLCVVLANSAAEPMAFKVEPDEAEHMVIPMKLELVQYSAMRLGVM</sequence>
<gene>
    <name evidence="1" type="ORF">LCGC14_2205210</name>
</gene>